<feature type="transmembrane region" description="Helical" evidence="1">
    <location>
        <begin position="279"/>
        <end position="300"/>
    </location>
</feature>
<keyword evidence="1" id="KW-0812">Transmembrane</keyword>
<evidence type="ECO:0000256" key="1">
    <source>
        <dbReference type="SAM" id="Phobius"/>
    </source>
</evidence>
<keyword evidence="1" id="KW-0472">Membrane</keyword>
<sequence length="388" mass="43954">SAPSDNKSASLSLSRSIDCSKGRSKASSFALTPLPSAFHLAKPFLTGSSTHTWQPVMTSDNTNTLSYWLNWRFFLCALWILASMVLASILIWKYEGFSKRRPDKRENQREIVGSLYEDEAWKTCLKGLHPGWLLAYRTISFIVLLALLIADVVVAGGGIFYFYTQWTFSLVTIYFGLGSSLSIYGCCKRNKVGGNAAYHASLDEERGTYIAPTVGESADMSNMYKTSDTSEEFHTHHTAGVWGYIFQIIFQMCAGAVVLTDCVFWLILYPFLTAKDYDLNFLIVSMHSINAVLLLGETILNCLRFPVFRIAYFVLWTAIFVIFQWIIHACVSIWWPYPFLDLSSAYAPLWYFGVGLMHIPCYGIFALIVRLKHLLLSRSFPDGYQSNR</sequence>
<feature type="transmembrane region" description="Helical" evidence="1">
    <location>
        <begin position="312"/>
        <end position="337"/>
    </location>
</feature>
<gene>
    <name evidence="2" type="ORF">F2P56_030642</name>
</gene>
<dbReference type="AlphaFoldDB" id="A0A833TLM5"/>
<feature type="non-terminal residue" evidence="2">
    <location>
        <position position="388"/>
    </location>
</feature>
<keyword evidence="1" id="KW-1133">Transmembrane helix</keyword>
<dbReference type="Gramene" id="Jr13_21890_p1">
    <property type="protein sequence ID" value="cds.Jr13_21890_p1"/>
    <property type="gene ID" value="Jr13_21890"/>
</dbReference>
<reference evidence="2" key="2">
    <citation type="submission" date="2020-03" db="EMBL/GenBank/DDBJ databases">
        <title>Walnut 2.0.</title>
        <authorList>
            <person name="Marrano A."/>
            <person name="Britton M."/>
            <person name="Zimin A.V."/>
            <person name="Zaini P.A."/>
            <person name="Workman R."/>
            <person name="Puiu D."/>
            <person name="Bianco L."/>
            <person name="Allen B.J."/>
            <person name="Troggio M."/>
            <person name="Leslie C.A."/>
            <person name="Timp W."/>
            <person name="Dendekar A."/>
            <person name="Salzberg S.L."/>
            <person name="Neale D.B."/>
        </authorList>
    </citation>
    <scope>NUCLEOTIDE SEQUENCE</scope>
    <source>
        <tissue evidence="2">Leaves</tissue>
    </source>
</reference>
<evidence type="ECO:0000313" key="3">
    <source>
        <dbReference type="Proteomes" id="UP000619265"/>
    </source>
</evidence>
<evidence type="ECO:0008006" key="4">
    <source>
        <dbReference type="Google" id="ProtNLM"/>
    </source>
</evidence>
<proteinExistence type="predicted"/>
<accession>A0A833TLM5</accession>
<evidence type="ECO:0000313" key="2">
    <source>
        <dbReference type="EMBL" id="KAF5450276.1"/>
    </source>
</evidence>
<feature type="transmembrane region" description="Helical" evidence="1">
    <location>
        <begin position="141"/>
        <end position="162"/>
    </location>
</feature>
<organism evidence="2 3">
    <name type="scientific">Juglans regia</name>
    <name type="common">English walnut</name>
    <dbReference type="NCBI Taxonomy" id="51240"/>
    <lineage>
        <taxon>Eukaryota</taxon>
        <taxon>Viridiplantae</taxon>
        <taxon>Streptophyta</taxon>
        <taxon>Embryophyta</taxon>
        <taxon>Tracheophyta</taxon>
        <taxon>Spermatophyta</taxon>
        <taxon>Magnoliopsida</taxon>
        <taxon>eudicotyledons</taxon>
        <taxon>Gunneridae</taxon>
        <taxon>Pentapetalae</taxon>
        <taxon>rosids</taxon>
        <taxon>fabids</taxon>
        <taxon>Fagales</taxon>
        <taxon>Juglandaceae</taxon>
        <taxon>Juglans</taxon>
    </lineage>
</organism>
<dbReference type="EMBL" id="LIHL02000013">
    <property type="protein sequence ID" value="KAF5450276.1"/>
    <property type="molecule type" value="Genomic_DNA"/>
</dbReference>
<feature type="transmembrane region" description="Helical" evidence="1">
    <location>
        <begin position="168"/>
        <end position="187"/>
    </location>
</feature>
<reference evidence="2" key="1">
    <citation type="submission" date="2015-10" db="EMBL/GenBank/DDBJ databases">
        <authorList>
            <person name="Martinez-Garcia P.J."/>
            <person name="Crepeau M.W."/>
            <person name="Puiu D."/>
            <person name="Gonzalez-Ibeas D."/>
            <person name="Whalen J."/>
            <person name="Stevens K."/>
            <person name="Paul R."/>
            <person name="Butterfield T."/>
            <person name="Britton M."/>
            <person name="Reagan R."/>
            <person name="Chakraborty S."/>
            <person name="Walawage S.L."/>
            <person name="Vasquez-Gross H.A."/>
            <person name="Cardeno C."/>
            <person name="Famula R."/>
            <person name="Pratt K."/>
            <person name="Kuruganti S."/>
            <person name="Aradhya M.K."/>
            <person name="Leslie C.A."/>
            <person name="Dandekar A.M."/>
            <person name="Salzberg S.L."/>
            <person name="Wegrzyn J.L."/>
            <person name="Langley C.H."/>
            <person name="Neale D.B."/>
        </authorList>
    </citation>
    <scope>NUCLEOTIDE SEQUENCE</scope>
    <source>
        <tissue evidence="2">Leaves</tissue>
    </source>
</reference>
<dbReference type="Proteomes" id="UP000619265">
    <property type="component" value="Unassembled WGS sequence"/>
</dbReference>
<name>A0A833TLM5_JUGRE</name>
<dbReference type="PANTHER" id="PTHR12242:SF10">
    <property type="entry name" value="TRANSMEMBRANE PROTEIN"/>
    <property type="match status" value="1"/>
</dbReference>
<protein>
    <recommendedName>
        <fullName evidence="4">Transmembrane protein</fullName>
    </recommendedName>
</protein>
<feature type="transmembrane region" description="Helical" evidence="1">
    <location>
        <begin position="349"/>
        <end position="369"/>
    </location>
</feature>
<feature type="transmembrane region" description="Helical" evidence="1">
    <location>
        <begin position="71"/>
        <end position="92"/>
    </location>
</feature>
<feature type="transmembrane region" description="Helical" evidence="1">
    <location>
        <begin position="241"/>
        <end position="267"/>
    </location>
</feature>
<comment type="caution">
    <text evidence="2">The sequence shown here is derived from an EMBL/GenBank/DDBJ whole genome shotgun (WGS) entry which is preliminary data.</text>
</comment>
<dbReference type="PANTHER" id="PTHR12242">
    <property type="entry name" value="OS02G0130600 PROTEIN-RELATED"/>
    <property type="match status" value="1"/>
</dbReference>